<dbReference type="Proteomes" id="UP001595629">
    <property type="component" value="Unassembled WGS sequence"/>
</dbReference>
<evidence type="ECO:0000313" key="2">
    <source>
        <dbReference type="EMBL" id="MFC3613851.1"/>
    </source>
</evidence>
<proteinExistence type="predicted"/>
<protein>
    <submittedName>
        <fullName evidence="2">DUF6473 family protein</fullName>
    </submittedName>
</protein>
<dbReference type="EMBL" id="JBHRXI010000010">
    <property type="protein sequence ID" value="MFC3613851.1"/>
    <property type="molecule type" value="Genomic_DNA"/>
</dbReference>
<organism evidence="2 3">
    <name type="scientific">Lutimaribacter marinistellae</name>
    <dbReference type="NCBI Taxonomy" id="1820329"/>
    <lineage>
        <taxon>Bacteria</taxon>
        <taxon>Pseudomonadati</taxon>
        <taxon>Pseudomonadota</taxon>
        <taxon>Alphaproteobacteria</taxon>
        <taxon>Rhodobacterales</taxon>
        <taxon>Roseobacteraceae</taxon>
        <taxon>Lutimaribacter</taxon>
    </lineage>
</organism>
<gene>
    <name evidence="2" type="ORF">ACFORG_08795</name>
</gene>
<evidence type="ECO:0000259" key="1">
    <source>
        <dbReference type="Pfam" id="PF20078"/>
    </source>
</evidence>
<evidence type="ECO:0000313" key="3">
    <source>
        <dbReference type="Proteomes" id="UP001595629"/>
    </source>
</evidence>
<comment type="caution">
    <text evidence="2">The sequence shown here is derived from an EMBL/GenBank/DDBJ whole genome shotgun (WGS) entry which is preliminary data.</text>
</comment>
<accession>A0ABV7TEX1</accession>
<dbReference type="Pfam" id="PF20078">
    <property type="entry name" value="DUF6473"/>
    <property type="match status" value="1"/>
</dbReference>
<dbReference type="InterPro" id="IPR045524">
    <property type="entry name" value="DUF6473"/>
</dbReference>
<reference evidence="3" key="1">
    <citation type="journal article" date="2019" name="Int. J. Syst. Evol. Microbiol.">
        <title>The Global Catalogue of Microorganisms (GCM) 10K type strain sequencing project: providing services to taxonomists for standard genome sequencing and annotation.</title>
        <authorList>
            <consortium name="The Broad Institute Genomics Platform"/>
            <consortium name="The Broad Institute Genome Sequencing Center for Infectious Disease"/>
            <person name="Wu L."/>
            <person name="Ma J."/>
        </authorList>
    </citation>
    <scope>NUCLEOTIDE SEQUENCE [LARGE SCALE GENOMIC DNA]</scope>
    <source>
        <strain evidence="3">KCTC 42911</strain>
    </source>
</reference>
<name>A0ABV7TEX1_9RHOB</name>
<keyword evidence="3" id="KW-1185">Reference proteome</keyword>
<feature type="domain" description="DUF6473" evidence="1">
    <location>
        <begin position="1"/>
        <end position="274"/>
    </location>
</feature>
<sequence length="275" mass="30326">MSYDYAGASALDEETCHYGTSKLPVRGPERDLSEPYFACLGGTETFGRFVAVPFAVRLEARLGAPCVNLGVPGLGIDALLNDPELPRIAAQAELVILQLPGAAGLSNRLYRVHPRRNDRFLAASDRLRRLYPEVDFTEYHFVRHLLGDLAILCHDRFEEVAHELRTAWTARMRLLVERLGDNVVLLHLRYTGDLVTQQGGALGPDPCLVTQDMVSAIAPKALSVLALEVRPSGESEEVEDMLFGTLQQPAAEHLIGPATHDMIARKLFSLMQDLS</sequence>
<dbReference type="RefSeq" id="WP_386735046.1">
    <property type="nucleotide sequence ID" value="NZ_JBHRXI010000010.1"/>
</dbReference>